<dbReference type="InterPro" id="IPR014710">
    <property type="entry name" value="RmlC-like_jellyroll"/>
</dbReference>
<evidence type="ECO:0000313" key="1">
    <source>
        <dbReference type="EMBL" id="AKB57411.1"/>
    </source>
</evidence>
<reference evidence="1 2" key="1">
    <citation type="submission" date="2014-07" db="EMBL/GenBank/DDBJ databases">
        <title>Methanogenic archaea and the global carbon cycle.</title>
        <authorList>
            <person name="Henriksen J.R."/>
            <person name="Luke J."/>
            <person name="Reinhart S."/>
            <person name="Benedict M.N."/>
            <person name="Youngblut N.D."/>
            <person name="Metcalf M.E."/>
            <person name="Whitaker R.J."/>
            <person name="Metcalf W.W."/>
        </authorList>
    </citation>
    <scope>NUCLEOTIDE SEQUENCE [LARGE SCALE GENOMIC DNA]</scope>
    <source>
        <strain evidence="1 2">227</strain>
    </source>
</reference>
<dbReference type="SUPFAM" id="SSF51182">
    <property type="entry name" value="RmlC-like cupins"/>
    <property type="match status" value="1"/>
</dbReference>
<dbReference type="Proteomes" id="UP000033079">
    <property type="component" value="Chromosome"/>
</dbReference>
<sequence length="124" mass="14280">MKEFPDFMKSKSNHISSKEQNTEDIDGYFYEGTDGSQMAFWTCYSDRVSKKHIHEFDEYMVCVSDQYTAVLNGEKFVLNPGDELFIPKGTEQCGKCVAGTRTIHAFGGKRIQRVERRLIYKKCG</sequence>
<accession>A0A0E3LQ01</accession>
<name>A0A0E3LQ01_METBA</name>
<evidence type="ECO:0000313" key="2">
    <source>
        <dbReference type="Proteomes" id="UP000033079"/>
    </source>
</evidence>
<dbReference type="Gene3D" id="2.60.120.10">
    <property type="entry name" value="Jelly Rolls"/>
    <property type="match status" value="1"/>
</dbReference>
<dbReference type="EMBL" id="CP009530">
    <property type="protein sequence ID" value="AKB57411.1"/>
    <property type="molecule type" value="Genomic_DNA"/>
</dbReference>
<evidence type="ECO:0008006" key="3">
    <source>
        <dbReference type="Google" id="ProtNLM"/>
    </source>
</evidence>
<dbReference type="RefSeq" id="WP_048118037.1">
    <property type="nucleotide sequence ID" value="NZ_CP009530.1"/>
</dbReference>
<dbReference type="GeneID" id="24844755"/>
<dbReference type="InterPro" id="IPR011051">
    <property type="entry name" value="RmlC_Cupin_sf"/>
</dbReference>
<dbReference type="KEGG" id="mbar:MSBR2_0895"/>
<proteinExistence type="predicted"/>
<dbReference type="PATRIC" id="fig|1434106.5.peg.1135"/>
<gene>
    <name evidence="1" type="ORF">MSBR2_0895</name>
</gene>
<protein>
    <recommendedName>
        <fullName evidence="3">Cupin 2 conserved barrel domain-containing protein</fullName>
    </recommendedName>
</protein>
<organism evidence="1 2">
    <name type="scientific">Methanosarcina barkeri 227</name>
    <dbReference type="NCBI Taxonomy" id="1434106"/>
    <lineage>
        <taxon>Archaea</taxon>
        <taxon>Methanobacteriati</taxon>
        <taxon>Methanobacteriota</taxon>
        <taxon>Stenosarchaea group</taxon>
        <taxon>Methanomicrobia</taxon>
        <taxon>Methanosarcinales</taxon>
        <taxon>Methanosarcinaceae</taxon>
        <taxon>Methanosarcina</taxon>
    </lineage>
</organism>
<dbReference type="HOGENOM" id="CLU_2081459_0_0_2"/>
<dbReference type="AlphaFoldDB" id="A0A0E3LQ01"/>